<keyword evidence="3" id="KW-0804">Transcription</keyword>
<dbReference type="GO" id="GO:0043200">
    <property type="term" value="P:response to amino acid"/>
    <property type="evidence" value="ECO:0007669"/>
    <property type="project" value="TreeGrafter"/>
</dbReference>
<dbReference type="InterPro" id="IPR011008">
    <property type="entry name" value="Dimeric_a/b-barrel"/>
</dbReference>
<accession>A0A916WTU2</accession>
<dbReference type="InterPro" id="IPR036390">
    <property type="entry name" value="WH_DNA-bd_sf"/>
</dbReference>
<dbReference type="InterPro" id="IPR019887">
    <property type="entry name" value="Tscrpt_reg_AsnC/Lrp_C"/>
</dbReference>
<reference evidence="5" key="2">
    <citation type="submission" date="2020-09" db="EMBL/GenBank/DDBJ databases">
        <authorList>
            <person name="Sun Q."/>
            <person name="Zhou Y."/>
        </authorList>
    </citation>
    <scope>NUCLEOTIDE SEQUENCE</scope>
    <source>
        <strain evidence="5">CGMCC 1.12827</strain>
    </source>
</reference>
<dbReference type="Pfam" id="PF01037">
    <property type="entry name" value="AsnC_trans_reg"/>
    <property type="match status" value="1"/>
</dbReference>
<dbReference type="PROSITE" id="PS50956">
    <property type="entry name" value="HTH_ASNC_2"/>
    <property type="match status" value="1"/>
</dbReference>
<evidence type="ECO:0000259" key="4">
    <source>
        <dbReference type="PROSITE" id="PS50956"/>
    </source>
</evidence>
<dbReference type="Proteomes" id="UP000621454">
    <property type="component" value="Unassembled WGS sequence"/>
</dbReference>
<keyword evidence="6" id="KW-1185">Reference proteome</keyword>
<dbReference type="InterPro" id="IPR019888">
    <property type="entry name" value="Tscrpt_reg_AsnC-like"/>
</dbReference>
<dbReference type="EMBL" id="BMGC01000009">
    <property type="protein sequence ID" value="GGB29378.1"/>
    <property type="molecule type" value="Genomic_DNA"/>
</dbReference>
<dbReference type="PANTHER" id="PTHR30154">
    <property type="entry name" value="LEUCINE-RESPONSIVE REGULATORY PROTEIN"/>
    <property type="match status" value="1"/>
</dbReference>
<name>A0A916WTU2_9ACTN</name>
<evidence type="ECO:0000313" key="6">
    <source>
        <dbReference type="Proteomes" id="UP000621454"/>
    </source>
</evidence>
<protein>
    <submittedName>
        <fullName evidence="5">Transcriptional regulator</fullName>
    </submittedName>
</protein>
<gene>
    <name evidence="5" type="ORF">GCM10011489_16870</name>
</gene>
<reference evidence="5" key="1">
    <citation type="journal article" date="2014" name="Int. J. Syst. Evol. Microbiol.">
        <title>Complete genome sequence of Corynebacterium casei LMG S-19264T (=DSM 44701T), isolated from a smear-ripened cheese.</title>
        <authorList>
            <consortium name="US DOE Joint Genome Institute (JGI-PGF)"/>
            <person name="Walter F."/>
            <person name="Albersmeier A."/>
            <person name="Kalinowski J."/>
            <person name="Ruckert C."/>
        </authorList>
    </citation>
    <scope>NUCLEOTIDE SEQUENCE</scope>
    <source>
        <strain evidence="5">CGMCC 1.12827</strain>
    </source>
</reference>
<dbReference type="SMART" id="SM00344">
    <property type="entry name" value="HTH_ASNC"/>
    <property type="match status" value="2"/>
</dbReference>
<dbReference type="Pfam" id="PF13404">
    <property type="entry name" value="HTH_AsnC-type"/>
    <property type="match status" value="2"/>
</dbReference>
<dbReference type="Gene3D" id="1.10.10.10">
    <property type="entry name" value="Winged helix-like DNA-binding domain superfamily/Winged helix DNA-binding domain"/>
    <property type="match status" value="2"/>
</dbReference>
<evidence type="ECO:0000256" key="1">
    <source>
        <dbReference type="ARBA" id="ARBA00023015"/>
    </source>
</evidence>
<proteinExistence type="predicted"/>
<evidence type="ECO:0000313" key="5">
    <source>
        <dbReference type="EMBL" id="GGB29378.1"/>
    </source>
</evidence>
<dbReference type="InterPro" id="IPR000485">
    <property type="entry name" value="AsnC-type_HTH_dom"/>
</dbReference>
<dbReference type="PANTHER" id="PTHR30154:SF34">
    <property type="entry name" value="TRANSCRIPTIONAL REGULATOR AZLB"/>
    <property type="match status" value="1"/>
</dbReference>
<organism evidence="5 6">
    <name type="scientific">Gordonia jinhuaensis</name>
    <dbReference type="NCBI Taxonomy" id="1517702"/>
    <lineage>
        <taxon>Bacteria</taxon>
        <taxon>Bacillati</taxon>
        <taxon>Actinomycetota</taxon>
        <taxon>Actinomycetes</taxon>
        <taxon>Mycobacteriales</taxon>
        <taxon>Gordoniaceae</taxon>
        <taxon>Gordonia</taxon>
    </lineage>
</organism>
<dbReference type="PRINTS" id="PR00033">
    <property type="entry name" value="HTHASNC"/>
</dbReference>
<dbReference type="InterPro" id="IPR036388">
    <property type="entry name" value="WH-like_DNA-bd_sf"/>
</dbReference>
<dbReference type="Gene3D" id="3.30.70.920">
    <property type="match status" value="1"/>
</dbReference>
<dbReference type="AlphaFoldDB" id="A0A916WTU2"/>
<comment type="caution">
    <text evidence="5">The sequence shown here is derived from an EMBL/GenBank/DDBJ whole genome shotgun (WGS) entry which is preliminary data.</text>
</comment>
<dbReference type="GO" id="GO:0005829">
    <property type="term" value="C:cytosol"/>
    <property type="evidence" value="ECO:0007669"/>
    <property type="project" value="TreeGrafter"/>
</dbReference>
<keyword evidence="2" id="KW-0238">DNA-binding</keyword>
<feature type="domain" description="HTH asnC-type" evidence="4">
    <location>
        <begin position="177"/>
        <end position="234"/>
    </location>
</feature>
<sequence>MSRVGDTRLSELDRRIVAALQVNGRASWRGIADALDESFSTVTRRGNALLYSGEIRVVTVVVGHASHLLYIDAEPAQTRAVADAIAEDPNTVFVYELGGSPNVVAEISMDEGDLAEFTHRVSVTLGGVRSVRVAPILKYFLTTAGWRPPILTDAQVDALDPRLPDEWTAGPVDVAGIDAEIVKILAQDGRSPINVIAEVTGLSESTARRRVEALFASGVLRTRVVVEPARLGLPVEALLWIGANPAAVADIGEAVAAVPGVRYVASVMGSAQLVVNVTLRSFDELQKMLTRPDWVARVSSLQSELVLAAYKRSRTRI</sequence>
<dbReference type="GO" id="GO:0043565">
    <property type="term" value="F:sequence-specific DNA binding"/>
    <property type="evidence" value="ECO:0007669"/>
    <property type="project" value="InterPro"/>
</dbReference>
<evidence type="ECO:0000256" key="2">
    <source>
        <dbReference type="ARBA" id="ARBA00023125"/>
    </source>
</evidence>
<dbReference type="SUPFAM" id="SSF46785">
    <property type="entry name" value="Winged helix' DNA-binding domain"/>
    <property type="match status" value="2"/>
</dbReference>
<evidence type="ECO:0000256" key="3">
    <source>
        <dbReference type="ARBA" id="ARBA00023163"/>
    </source>
</evidence>
<dbReference type="SUPFAM" id="SSF54909">
    <property type="entry name" value="Dimeric alpha+beta barrel"/>
    <property type="match status" value="1"/>
</dbReference>
<keyword evidence="1" id="KW-0805">Transcription regulation</keyword>